<evidence type="ECO:0000256" key="2">
    <source>
        <dbReference type="ARBA" id="ARBA00022448"/>
    </source>
</evidence>
<dbReference type="PROSITE" id="PS52016">
    <property type="entry name" value="TONB_DEPENDENT_REC_3"/>
    <property type="match status" value="1"/>
</dbReference>
<evidence type="ECO:0000256" key="6">
    <source>
        <dbReference type="ARBA" id="ARBA00023004"/>
    </source>
</evidence>
<accession>A0ABS9RN18</accession>
<dbReference type="InterPro" id="IPR012910">
    <property type="entry name" value="Plug_dom"/>
</dbReference>
<evidence type="ECO:0000313" key="14">
    <source>
        <dbReference type="Proteomes" id="UP001156141"/>
    </source>
</evidence>
<keyword evidence="14" id="KW-1185">Reference proteome</keyword>
<dbReference type="PANTHER" id="PTHR32552:SF81">
    <property type="entry name" value="TONB-DEPENDENT OUTER MEMBRANE RECEPTOR"/>
    <property type="match status" value="1"/>
</dbReference>
<comment type="subcellular location">
    <subcellularLocation>
        <location evidence="1 11">Cell outer membrane</location>
        <topology evidence="1 11">Multi-pass membrane protein</topology>
    </subcellularLocation>
</comment>
<evidence type="ECO:0000313" key="13">
    <source>
        <dbReference type="EMBL" id="MCH4554345.1"/>
    </source>
</evidence>
<keyword evidence="7" id="KW-0406">Ion transport</keyword>
<dbReference type="InterPro" id="IPR039426">
    <property type="entry name" value="TonB-dep_rcpt-like"/>
</dbReference>
<dbReference type="Pfam" id="PF07715">
    <property type="entry name" value="Plug"/>
    <property type="match status" value="1"/>
</dbReference>
<keyword evidence="8" id="KW-0798">TonB box</keyword>
<keyword evidence="10 11" id="KW-0998">Cell outer membrane</keyword>
<dbReference type="PANTHER" id="PTHR32552">
    <property type="entry name" value="FERRICHROME IRON RECEPTOR-RELATED"/>
    <property type="match status" value="1"/>
</dbReference>
<evidence type="ECO:0000256" key="8">
    <source>
        <dbReference type="ARBA" id="ARBA00023077"/>
    </source>
</evidence>
<evidence type="ECO:0000256" key="11">
    <source>
        <dbReference type="PROSITE-ProRule" id="PRU01360"/>
    </source>
</evidence>
<keyword evidence="4" id="KW-0410">Iron transport</keyword>
<evidence type="ECO:0000259" key="12">
    <source>
        <dbReference type="Pfam" id="PF07715"/>
    </source>
</evidence>
<feature type="non-terminal residue" evidence="13">
    <location>
        <position position="87"/>
    </location>
</feature>
<dbReference type="Proteomes" id="UP001156141">
    <property type="component" value="Unassembled WGS sequence"/>
</dbReference>
<reference evidence="13" key="1">
    <citation type="submission" date="2022-02" db="EMBL/GenBank/DDBJ databases">
        <title>Aestuariibaculum sp., a marine bacterium isolated from sediment in Guangxi.</title>
        <authorList>
            <person name="Ying J."/>
        </authorList>
    </citation>
    <scope>NUCLEOTIDE SEQUENCE</scope>
    <source>
        <strain evidence="13">L182</strain>
    </source>
</reference>
<evidence type="ECO:0000256" key="4">
    <source>
        <dbReference type="ARBA" id="ARBA00022496"/>
    </source>
</evidence>
<evidence type="ECO:0000256" key="3">
    <source>
        <dbReference type="ARBA" id="ARBA00022452"/>
    </source>
</evidence>
<keyword evidence="5 11" id="KW-0812">Transmembrane</keyword>
<dbReference type="EMBL" id="JAKVQD010000244">
    <property type="protein sequence ID" value="MCH4554345.1"/>
    <property type="molecule type" value="Genomic_DNA"/>
</dbReference>
<feature type="domain" description="TonB-dependent receptor plug" evidence="12">
    <location>
        <begin position="13"/>
        <end position="59"/>
    </location>
</feature>
<comment type="similarity">
    <text evidence="11">Belongs to the TonB-dependent receptor family.</text>
</comment>
<feature type="non-terminal residue" evidence="13">
    <location>
        <position position="1"/>
    </location>
</feature>
<proteinExistence type="inferred from homology"/>
<name>A0ABS9RN18_9FLAO</name>
<evidence type="ECO:0000256" key="5">
    <source>
        <dbReference type="ARBA" id="ARBA00022692"/>
    </source>
</evidence>
<organism evidence="13 14">
    <name type="scientific">Aestuariibaculum lutulentum</name>
    <dbReference type="NCBI Taxonomy" id="2920935"/>
    <lineage>
        <taxon>Bacteria</taxon>
        <taxon>Pseudomonadati</taxon>
        <taxon>Bacteroidota</taxon>
        <taxon>Flavobacteriia</taxon>
        <taxon>Flavobacteriales</taxon>
        <taxon>Flavobacteriaceae</taxon>
    </lineage>
</organism>
<dbReference type="InterPro" id="IPR036942">
    <property type="entry name" value="Beta-barrel_TonB_sf"/>
</dbReference>
<keyword evidence="9 11" id="KW-0472">Membrane</keyword>
<evidence type="ECO:0000256" key="9">
    <source>
        <dbReference type="ARBA" id="ARBA00023136"/>
    </source>
</evidence>
<keyword evidence="6" id="KW-0408">Iron</keyword>
<sequence length="87" mass="8940">IVPYDQNQTARDGGVGVYIDGVALGKTQGLNAALFDIERIEVLKGPQGTLFGRNTEGGALSLVSRAPTGVFGGRMTAGVGNYGSRNA</sequence>
<comment type="caution">
    <text evidence="13">The sequence shown here is derived from an EMBL/GenBank/DDBJ whole genome shotgun (WGS) entry which is preliminary data.</text>
</comment>
<dbReference type="SUPFAM" id="SSF56935">
    <property type="entry name" value="Porins"/>
    <property type="match status" value="1"/>
</dbReference>
<keyword evidence="2 11" id="KW-0813">Transport</keyword>
<dbReference type="Gene3D" id="2.40.170.20">
    <property type="entry name" value="TonB-dependent receptor, beta-barrel domain"/>
    <property type="match status" value="1"/>
</dbReference>
<evidence type="ECO:0000256" key="7">
    <source>
        <dbReference type="ARBA" id="ARBA00023065"/>
    </source>
</evidence>
<keyword evidence="13" id="KW-0675">Receptor</keyword>
<evidence type="ECO:0000256" key="10">
    <source>
        <dbReference type="ARBA" id="ARBA00023237"/>
    </source>
</evidence>
<evidence type="ECO:0000256" key="1">
    <source>
        <dbReference type="ARBA" id="ARBA00004571"/>
    </source>
</evidence>
<keyword evidence="3 11" id="KW-1134">Transmembrane beta strand</keyword>
<gene>
    <name evidence="13" type="ORF">MKW35_17120</name>
</gene>
<protein>
    <submittedName>
        <fullName evidence="13">TonB-dependent receptor plug domain-containing protein</fullName>
    </submittedName>
</protein>